<dbReference type="Proteomes" id="UP000540989">
    <property type="component" value="Unassembled WGS sequence"/>
</dbReference>
<reference evidence="1 2" key="1">
    <citation type="submission" date="2020-08" db="EMBL/GenBank/DDBJ databases">
        <title>Genomic Encyclopedia of Type Strains, Phase IV (KMG-V): Genome sequencing to study the core and pangenomes of soil and plant-associated prokaryotes.</title>
        <authorList>
            <person name="Whitman W."/>
        </authorList>
    </citation>
    <scope>NUCLEOTIDE SEQUENCE [LARGE SCALE GENOMIC DNA]</scope>
    <source>
        <strain evidence="1 2">M8UP14</strain>
    </source>
</reference>
<keyword evidence="2" id="KW-1185">Reference proteome</keyword>
<gene>
    <name evidence="1" type="ORF">HDF16_005493</name>
</gene>
<evidence type="ECO:0008006" key="3">
    <source>
        <dbReference type="Google" id="ProtNLM"/>
    </source>
</evidence>
<sequence>MLKRDDYRCRVPGCSTIKRGKRSVAVHHREPGNSDPVKMLTLCLPCHAKVTRTLFGVDPTLLSPGAICQAVCWSYLSSICVPTDLGP</sequence>
<protein>
    <recommendedName>
        <fullName evidence="3">HNH endonuclease</fullName>
    </recommendedName>
</protein>
<dbReference type="EMBL" id="JACHIP010000019">
    <property type="protein sequence ID" value="MBB5060757.1"/>
    <property type="molecule type" value="Genomic_DNA"/>
</dbReference>
<comment type="caution">
    <text evidence="1">The sequence shown here is derived from an EMBL/GenBank/DDBJ whole genome shotgun (WGS) entry which is preliminary data.</text>
</comment>
<name>A0A7W7ZIW0_9BACT</name>
<feature type="non-terminal residue" evidence="1">
    <location>
        <position position="87"/>
    </location>
</feature>
<evidence type="ECO:0000313" key="1">
    <source>
        <dbReference type="EMBL" id="MBB5060757.1"/>
    </source>
</evidence>
<accession>A0A7W7ZIW0</accession>
<dbReference type="InterPro" id="IPR003615">
    <property type="entry name" value="HNH_nuc"/>
</dbReference>
<dbReference type="AlphaFoldDB" id="A0A7W7ZIW0"/>
<dbReference type="CDD" id="cd00085">
    <property type="entry name" value="HNHc"/>
    <property type="match status" value="1"/>
</dbReference>
<evidence type="ECO:0000313" key="2">
    <source>
        <dbReference type="Proteomes" id="UP000540989"/>
    </source>
</evidence>
<proteinExistence type="predicted"/>
<organism evidence="1 2">
    <name type="scientific">Granulicella aggregans</name>
    <dbReference type="NCBI Taxonomy" id="474949"/>
    <lineage>
        <taxon>Bacteria</taxon>
        <taxon>Pseudomonadati</taxon>
        <taxon>Acidobacteriota</taxon>
        <taxon>Terriglobia</taxon>
        <taxon>Terriglobales</taxon>
        <taxon>Acidobacteriaceae</taxon>
        <taxon>Granulicella</taxon>
    </lineage>
</organism>